<protein>
    <recommendedName>
        <fullName evidence="3">RiboL-PSP-HEPN domain-containing protein</fullName>
    </recommendedName>
</protein>
<organism evidence="1 2">
    <name type="scientific">Bradyrhizobium lablabi</name>
    <dbReference type="NCBI Taxonomy" id="722472"/>
    <lineage>
        <taxon>Bacteria</taxon>
        <taxon>Pseudomonadati</taxon>
        <taxon>Pseudomonadota</taxon>
        <taxon>Alphaproteobacteria</taxon>
        <taxon>Hyphomicrobiales</taxon>
        <taxon>Nitrobacteraceae</taxon>
        <taxon>Bradyrhizobium</taxon>
    </lineage>
</organism>
<dbReference type="RefSeq" id="WP_079538035.1">
    <property type="nucleotide sequence ID" value="NZ_LT670844.1"/>
</dbReference>
<dbReference type="OrthoDB" id="571485at2"/>
<evidence type="ECO:0000313" key="1">
    <source>
        <dbReference type="EMBL" id="SHJ96945.1"/>
    </source>
</evidence>
<dbReference type="AlphaFoldDB" id="A0A1M6NMN4"/>
<sequence length="197" mass="22217">MTNEAEIKRFTVDIDRIPENFPTHRHDAAFWETLGRAIGTFGFLEEVLGKAIFAFTATRQILPDQIESEYAKWRPTLERALEDPLGGLIDSYGSSARKHQDAPPYLDDLLKQLREASVWRNTICHGSWRVPDEQGRSLPLYVDKKRGVFETPINIAALKQLQRHVAELACAVVNTVTQLGYQFPGSSGPGKPIWNLS</sequence>
<proteinExistence type="predicted"/>
<gene>
    <name evidence="1" type="ORF">SAMN05444159_2045</name>
</gene>
<dbReference type="Proteomes" id="UP000189935">
    <property type="component" value="Chromosome I"/>
</dbReference>
<reference evidence="1 2" key="1">
    <citation type="submission" date="2016-11" db="EMBL/GenBank/DDBJ databases">
        <authorList>
            <person name="Jaros S."/>
            <person name="Januszkiewicz K."/>
            <person name="Wedrychowicz H."/>
        </authorList>
    </citation>
    <scope>NUCLEOTIDE SEQUENCE [LARGE SCALE GENOMIC DNA]</scope>
    <source>
        <strain evidence="1 2">GAS499</strain>
    </source>
</reference>
<name>A0A1M6NMN4_9BRAD</name>
<evidence type="ECO:0000313" key="2">
    <source>
        <dbReference type="Proteomes" id="UP000189935"/>
    </source>
</evidence>
<accession>A0A1M6NMN4</accession>
<evidence type="ECO:0008006" key="3">
    <source>
        <dbReference type="Google" id="ProtNLM"/>
    </source>
</evidence>
<dbReference type="EMBL" id="LT670844">
    <property type="protein sequence ID" value="SHJ96945.1"/>
    <property type="molecule type" value="Genomic_DNA"/>
</dbReference>